<evidence type="ECO:0000313" key="2">
    <source>
        <dbReference type="Proteomes" id="UP001140513"/>
    </source>
</evidence>
<reference evidence="1" key="1">
    <citation type="submission" date="2022-10" db="EMBL/GenBank/DDBJ databases">
        <title>Tapping the CABI collections for fungal endophytes: first genome assemblies for Collariella, Neodidymelliopsis, Ascochyta clinopodiicola, Didymella pomorum, Didymosphaeria variabile, Neocosmospora piperis and Neocucurbitaria cava.</title>
        <authorList>
            <person name="Hill R."/>
        </authorList>
    </citation>
    <scope>NUCLEOTIDE SEQUENCE</scope>
    <source>
        <strain evidence="1">IMI 356815</strain>
    </source>
</reference>
<dbReference type="OrthoDB" id="3786558at2759"/>
<dbReference type="Proteomes" id="UP001140513">
    <property type="component" value="Unassembled WGS sequence"/>
</dbReference>
<proteinExistence type="predicted"/>
<keyword evidence="2" id="KW-1185">Reference proteome</keyword>
<dbReference type="AlphaFoldDB" id="A0A9W8XQE0"/>
<name>A0A9W8XQE0_9PLEO</name>
<comment type="caution">
    <text evidence="1">The sequence shown here is derived from an EMBL/GenBank/DDBJ whole genome shotgun (WGS) entry which is preliminary data.</text>
</comment>
<protein>
    <submittedName>
        <fullName evidence="1">Uncharacterized protein</fullName>
    </submittedName>
</protein>
<sequence length="94" mass="10636">MTNVTHNFGYAIVRAGVPTTDDLHILYVFRSLENAHTAITKFANSSEFTQAASRAPSELRELDGSIPKWWKSYSLFDGYFPVGSVYVERVNMED</sequence>
<evidence type="ECO:0000313" key="1">
    <source>
        <dbReference type="EMBL" id="KAJ4356392.1"/>
    </source>
</evidence>
<accession>A0A9W8XQE0</accession>
<dbReference type="EMBL" id="JAPEUX010000003">
    <property type="protein sequence ID" value="KAJ4356392.1"/>
    <property type="molecule type" value="Genomic_DNA"/>
</dbReference>
<gene>
    <name evidence="1" type="ORF">N0V89_004425</name>
</gene>
<dbReference type="GeneID" id="80907955"/>
<organism evidence="1 2">
    <name type="scientific">Didymosphaeria variabile</name>
    <dbReference type="NCBI Taxonomy" id="1932322"/>
    <lineage>
        <taxon>Eukaryota</taxon>
        <taxon>Fungi</taxon>
        <taxon>Dikarya</taxon>
        <taxon>Ascomycota</taxon>
        <taxon>Pezizomycotina</taxon>
        <taxon>Dothideomycetes</taxon>
        <taxon>Pleosporomycetidae</taxon>
        <taxon>Pleosporales</taxon>
        <taxon>Massarineae</taxon>
        <taxon>Didymosphaeriaceae</taxon>
        <taxon>Didymosphaeria</taxon>
    </lineage>
</organism>
<dbReference type="RefSeq" id="XP_056073518.1">
    <property type="nucleotide sequence ID" value="XM_056213210.1"/>
</dbReference>